<keyword evidence="13" id="KW-1185">Reference proteome</keyword>
<protein>
    <recommendedName>
        <fullName evidence="7">Peptidyl-prolyl cis-trans isomerase</fullName>
        <ecNumber evidence="7">5.2.1.8</ecNumber>
    </recommendedName>
</protein>
<keyword evidence="8" id="KW-0732">Signal</keyword>
<dbReference type="Pfam" id="PF01346">
    <property type="entry name" value="FKBP_N"/>
    <property type="match status" value="1"/>
</dbReference>
<evidence type="ECO:0000259" key="9">
    <source>
        <dbReference type="PROSITE" id="PS50059"/>
    </source>
</evidence>
<dbReference type="OrthoDB" id="9814548at2"/>
<dbReference type="PROSITE" id="PS50059">
    <property type="entry name" value="FKBP_PPIASE"/>
    <property type="match status" value="1"/>
</dbReference>
<sequence length="254" mass="27779">MKSFLKTTLLATTLAITFGVPYAMANEEKASDEVKLNKAFKTLEQQNSYALGASIGRYMEKSLEEQKALGIDLDKSQVMSGFGEAINNKSKLNDSEIQQILSEFDAKIRTSLQAKLEKEASENNVKGDKFRAQFAKEAGVVKTKSGLLYKIEREGTGKKPTSGDTVVVNYKGSLIDGKVFDSSYERKEPLSIPLGGVIPGWTEGLQHLKKGGKMKLVIPPELAYGKNGVQGIPVNSTLVFEIELLDIKPNTKAK</sequence>
<evidence type="ECO:0000256" key="2">
    <source>
        <dbReference type="ARBA" id="ARBA00002388"/>
    </source>
</evidence>
<dbReference type="EC" id="5.2.1.8" evidence="7"/>
<dbReference type="PANTHER" id="PTHR43811">
    <property type="entry name" value="FKBP-TYPE PEPTIDYL-PROLYL CIS-TRANS ISOMERASE FKPA"/>
    <property type="match status" value="1"/>
</dbReference>
<evidence type="ECO:0000313" key="12">
    <source>
        <dbReference type="Proteomes" id="UP000196435"/>
    </source>
</evidence>
<feature type="chain" id="PRO_5012839658" description="Peptidyl-prolyl cis-trans isomerase" evidence="8">
    <location>
        <begin position="26"/>
        <end position="254"/>
    </location>
</feature>
<evidence type="ECO:0000256" key="3">
    <source>
        <dbReference type="ARBA" id="ARBA00006577"/>
    </source>
</evidence>
<dbReference type="SUPFAM" id="SSF54534">
    <property type="entry name" value="FKBP-like"/>
    <property type="match status" value="1"/>
</dbReference>
<dbReference type="Pfam" id="PF00254">
    <property type="entry name" value="FKBP_C"/>
    <property type="match status" value="1"/>
</dbReference>
<comment type="function">
    <text evidence="2">PPIases accelerate the folding of proteins. It catalyzes the cis-trans isomerization of proline imidic peptide bonds in oligopeptides.</text>
</comment>
<dbReference type="InterPro" id="IPR000774">
    <property type="entry name" value="PPIase_FKBP_N"/>
</dbReference>
<dbReference type="InterPro" id="IPR036944">
    <property type="entry name" value="PPIase_FKBP_N_sf"/>
</dbReference>
<evidence type="ECO:0000313" key="11">
    <source>
        <dbReference type="EMBL" id="SIP71162.1"/>
    </source>
</evidence>
<reference evidence="11" key="1">
    <citation type="submission" date="2016-12" db="EMBL/GenBank/DDBJ databases">
        <authorList>
            <person name="Song W.-J."/>
            <person name="Kurnit D.M."/>
        </authorList>
    </citation>
    <scope>NUCLEOTIDE SEQUENCE [LARGE SCALE GENOMIC DNA]</scope>
    <source>
        <strain evidence="11">HGB1681</strain>
    </source>
</reference>
<accession>A0A1N6MQP1</accession>
<gene>
    <name evidence="11" type="primary">fkpA</name>
    <name evidence="10" type="ORF">Xinn_02281</name>
    <name evidence="11" type="ORF">XIS1_1080008</name>
</gene>
<name>A0A1N6MQP1_9GAMM</name>
<dbReference type="InterPro" id="IPR046357">
    <property type="entry name" value="PPIase_dom_sf"/>
</dbReference>
<evidence type="ECO:0000256" key="1">
    <source>
        <dbReference type="ARBA" id="ARBA00000971"/>
    </source>
</evidence>
<reference evidence="10 13" key="3">
    <citation type="journal article" date="2017" name="Nat. Microbiol.">
        <title>Natural product diversity associated with the nematode symbionts Photorhabdus and Xenorhabdus.</title>
        <authorList>
            <person name="Tobias N.J."/>
            <person name="Wolff H."/>
            <person name="Djahanschiri B."/>
            <person name="Grundmann F."/>
            <person name="Kronenwerth M."/>
            <person name="Shi Y.M."/>
            <person name="Simonyi S."/>
            <person name="Grun P."/>
            <person name="Shapiro-Ilan D."/>
            <person name="Pidot S.J."/>
            <person name="Stinear T.P."/>
            <person name="Ebersberger I."/>
            <person name="Bode H.B."/>
        </authorList>
    </citation>
    <scope>NUCLEOTIDE SEQUENCE [LARGE SCALE GENOMIC DNA]</scope>
    <source>
        <strain evidence="10 13">DSM 16336</strain>
    </source>
</reference>
<dbReference type="Proteomes" id="UP000224871">
    <property type="component" value="Unassembled WGS sequence"/>
</dbReference>
<dbReference type="AlphaFoldDB" id="A0A1N6MQP1"/>
<comment type="similarity">
    <text evidence="3 7">Belongs to the FKBP-type PPIase family.</text>
</comment>
<evidence type="ECO:0000256" key="6">
    <source>
        <dbReference type="PROSITE-ProRule" id="PRU00277"/>
    </source>
</evidence>
<dbReference type="EMBL" id="NIBU01000024">
    <property type="protein sequence ID" value="PHM35593.1"/>
    <property type="molecule type" value="Genomic_DNA"/>
</dbReference>
<dbReference type="GO" id="GO:0003755">
    <property type="term" value="F:peptidyl-prolyl cis-trans isomerase activity"/>
    <property type="evidence" value="ECO:0007669"/>
    <property type="project" value="UniProtKB-UniRule"/>
</dbReference>
<evidence type="ECO:0000256" key="7">
    <source>
        <dbReference type="RuleBase" id="RU003915"/>
    </source>
</evidence>
<proteinExistence type="inferred from homology"/>
<keyword evidence="5 6" id="KW-0413">Isomerase</keyword>
<feature type="signal peptide" evidence="8">
    <location>
        <begin position="1"/>
        <end position="25"/>
    </location>
</feature>
<dbReference type="GO" id="GO:0006457">
    <property type="term" value="P:protein folding"/>
    <property type="evidence" value="ECO:0007669"/>
    <property type="project" value="InterPro"/>
</dbReference>
<dbReference type="EMBL" id="FTLG01000011">
    <property type="protein sequence ID" value="SIP71162.1"/>
    <property type="molecule type" value="Genomic_DNA"/>
</dbReference>
<comment type="catalytic activity">
    <reaction evidence="1 6 7">
        <text>[protein]-peptidylproline (omega=180) = [protein]-peptidylproline (omega=0)</text>
        <dbReference type="Rhea" id="RHEA:16237"/>
        <dbReference type="Rhea" id="RHEA-COMP:10747"/>
        <dbReference type="Rhea" id="RHEA-COMP:10748"/>
        <dbReference type="ChEBI" id="CHEBI:83833"/>
        <dbReference type="ChEBI" id="CHEBI:83834"/>
        <dbReference type="EC" id="5.2.1.8"/>
    </reaction>
</comment>
<keyword evidence="4 6" id="KW-0697">Rotamase</keyword>
<dbReference type="Gene3D" id="1.10.287.460">
    <property type="entry name" value="Peptidyl-prolyl cis-trans isomerase, FKBP-type, N-terminal domain"/>
    <property type="match status" value="1"/>
</dbReference>
<feature type="domain" description="PPIase FKBP-type" evidence="9">
    <location>
        <begin position="163"/>
        <end position="248"/>
    </location>
</feature>
<evidence type="ECO:0000256" key="5">
    <source>
        <dbReference type="ARBA" id="ARBA00023235"/>
    </source>
</evidence>
<dbReference type="PANTHER" id="PTHR43811:SF19">
    <property type="entry name" value="39 KDA FK506-BINDING NUCLEAR PROTEIN"/>
    <property type="match status" value="1"/>
</dbReference>
<evidence type="ECO:0000256" key="8">
    <source>
        <dbReference type="SAM" id="SignalP"/>
    </source>
</evidence>
<dbReference type="NCBIfam" id="NF008150">
    <property type="entry name" value="PRK10902.1"/>
    <property type="match status" value="1"/>
</dbReference>
<organism evidence="11 12">
    <name type="scientific">Xenorhabdus innexi</name>
    <dbReference type="NCBI Taxonomy" id="290109"/>
    <lineage>
        <taxon>Bacteria</taxon>
        <taxon>Pseudomonadati</taxon>
        <taxon>Pseudomonadota</taxon>
        <taxon>Gammaproteobacteria</taxon>
        <taxon>Enterobacterales</taxon>
        <taxon>Morganellaceae</taxon>
        <taxon>Xenorhabdus</taxon>
    </lineage>
</organism>
<evidence type="ECO:0000313" key="10">
    <source>
        <dbReference type="EMBL" id="PHM35593.1"/>
    </source>
</evidence>
<dbReference type="Gene3D" id="3.10.50.40">
    <property type="match status" value="1"/>
</dbReference>
<dbReference type="FunFam" id="3.10.50.40:FF:000006">
    <property type="entry name" value="Peptidyl-prolyl cis-trans isomerase"/>
    <property type="match status" value="1"/>
</dbReference>
<dbReference type="RefSeq" id="WP_086954602.1">
    <property type="nucleotide sequence ID" value="NZ_CAWNQC010000157.1"/>
</dbReference>
<reference evidence="12" key="2">
    <citation type="submission" date="2016-12" db="EMBL/GenBank/DDBJ databases">
        <authorList>
            <person name="Gaudriault S."/>
        </authorList>
    </citation>
    <scope>NUCLEOTIDE SEQUENCE [LARGE SCALE GENOMIC DNA]</scope>
    <source>
        <strain evidence="12">HGB1681 (deposited as PTA-6826 in the American Type Culture Collection)</strain>
    </source>
</reference>
<dbReference type="InterPro" id="IPR001179">
    <property type="entry name" value="PPIase_FKBP_dom"/>
</dbReference>
<dbReference type="Proteomes" id="UP000196435">
    <property type="component" value="Unassembled WGS sequence"/>
</dbReference>
<evidence type="ECO:0000313" key="13">
    <source>
        <dbReference type="Proteomes" id="UP000224871"/>
    </source>
</evidence>
<evidence type="ECO:0000256" key="4">
    <source>
        <dbReference type="ARBA" id="ARBA00023110"/>
    </source>
</evidence>